<evidence type="ECO:0000256" key="3">
    <source>
        <dbReference type="ARBA" id="ARBA00012278"/>
    </source>
</evidence>
<dbReference type="CTD" id="3346188"/>
<feature type="transmembrane region" description="Helical" evidence="12">
    <location>
        <begin position="73"/>
        <end position="95"/>
    </location>
</feature>
<protein>
    <recommendedName>
        <fullName evidence="3">vitamin-K-epoxide reductase (warfarin-sensitive)</fullName>
        <ecNumber evidence="3">1.17.4.4</ecNumber>
    </recommendedName>
</protein>
<dbReference type="PANTHER" id="PTHR14519:SF8">
    <property type="entry name" value="VITAMIN K EPOXIDE REDUCTASE COMPLEX SUBUNIT 1"/>
    <property type="match status" value="1"/>
</dbReference>
<evidence type="ECO:0000256" key="10">
    <source>
        <dbReference type="ARBA" id="ARBA00023157"/>
    </source>
</evidence>
<evidence type="ECO:0000256" key="8">
    <source>
        <dbReference type="ARBA" id="ARBA00023002"/>
    </source>
</evidence>
<keyword evidence="14" id="KW-1185">Reference proteome</keyword>
<evidence type="ECO:0000259" key="13">
    <source>
        <dbReference type="SMART" id="SM00756"/>
    </source>
</evidence>
<evidence type="ECO:0000256" key="11">
    <source>
        <dbReference type="ARBA" id="ARBA00023284"/>
    </source>
</evidence>
<dbReference type="GO" id="GO:0042373">
    <property type="term" value="P:vitamin K metabolic process"/>
    <property type="evidence" value="ECO:0007669"/>
    <property type="project" value="InterPro"/>
</dbReference>
<evidence type="ECO:0000256" key="9">
    <source>
        <dbReference type="ARBA" id="ARBA00023136"/>
    </source>
</evidence>
<name>A0AAJ7CAI1_CEPCN</name>
<evidence type="ECO:0000256" key="6">
    <source>
        <dbReference type="ARBA" id="ARBA00022824"/>
    </source>
</evidence>
<evidence type="ECO:0000256" key="5">
    <source>
        <dbReference type="ARBA" id="ARBA00022719"/>
    </source>
</evidence>
<dbReference type="Pfam" id="PF07884">
    <property type="entry name" value="VKOR"/>
    <property type="match status" value="1"/>
</dbReference>
<dbReference type="GO" id="GO:0005789">
    <property type="term" value="C:endoplasmic reticulum membrane"/>
    <property type="evidence" value="ECO:0007669"/>
    <property type="project" value="UniProtKB-SubCell"/>
</dbReference>
<organism evidence="14 15">
    <name type="scientific">Cephus cinctus</name>
    <name type="common">Wheat stem sawfly</name>
    <dbReference type="NCBI Taxonomy" id="211228"/>
    <lineage>
        <taxon>Eukaryota</taxon>
        <taxon>Metazoa</taxon>
        <taxon>Ecdysozoa</taxon>
        <taxon>Arthropoda</taxon>
        <taxon>Hexapoda</taxon>
        <taxon>Insecta</taxon>
        <taxon>Pterygota</taxon>
        <taxon>Neoptera</taxon>
        <taxon>Endopterygota</taxon>
        <taxon>Hymenoptera</taxon>
        <taxon>Cephoidea</taxon>
        <taxon>Cephidae</taxon>
        <taxon>Cephus</taxon>
    </lineage>
</organism>
<feature type="transmembrane region" description="Helical" evidence="12">
    <location>
        <begin position="136"/>
        <end position="154"/>
    </location>
</feature>
<dbReference type="InterPro" id="IPR038354">
    <property type="entry name" value="VKOR_sf"/>
</dbReference>
<evidence type="ECO:0000313" key="15">
    <source>
        <dbReference type="RefSeq" id="XP_015605401.1"/>
    </source>
</evidence>
<keyword evidence="8" id="KW-0560">Oxidoreductase</keyword>
<keyword evidence="9 12" id="KW-0472">Membrane</keyword>
<accession>A0AAJ7CAI1</accession>
<keyword evidence="7 12" id="KW-1133">Transmembrane helix</keyword>
<feature type="transmembrane region" description="Helical" evidence="12">
    <location>
        <begin position="102"/>
        <end position="124"/>
    </location>
</feature>
<evidence type="ECO:0000256" key="1">
    <source>
        <dbReference type="ARBA" id="ARBA00004477"/>
    </source>
</evidence>
<dbReference type="GO" id="GO:0048038">
    <property type="term" value="F:quinone binding"/>
    <property type="evidence" value="ECO:0007669"/>
    <property type="project" value="UniProtKB-KW"/>
</dbReference>
<keyword evidence="6" id="KW-0256">Endoplasmic reticulum</keyword>
<dbReference type="EC" id="1.17.4.4" evidence="3"/>
<keyword evidence="11" id="KW-0676">Redox-active center</keyword>
<evidence type="ECO:0000256" key="12">
    <source>
        <dbReference type="SAM" id="Phobius"/>
    </source>
</evidence>
<dbReference type="Proteomes" id="UP000694920">
    <property type="component" value="Unplaced"/>
</dbReference>
<feature type="domain" description="Vitamin K epoxide reductase" evidence="13">
    <location>
        <begin position="4"/>
        <end position="150"/>
    </location>
</feature>
<evidence type="ECO:0000313" key="14">
    <source>
        <dbReference type="Proteomes" id="UP000694920"/>
    </source>
</evidence>
<evidence type="ECO:0000256" key="4">
    <source>
        <dbReference type="ARBA" id="ARBA00022692"/>
    </source>
</evidence>
<dbReference type="AlphaFoldDB" id="A0AAJ7CAI1"/>
<dbReference type="CDD" id="cd12917">
    <property type="entry name" value="VKOR_euk"/>
    <property type="match status" value="1"/>
</dbReference>
<proteinExistence type="inferred from homology"/>
<evidence type="ECO:0000256" key="7">
    <source>
        <dbReference type="ARBA" id="ARBA00022989"/>
    </source>
</evidence>
<dbReference type="SMART" id="SM00756">
    <property type="entry name" value="VKc"/>
    <property type="match status" value="1"/>
</dbReference>
<dbReference type="InterPro" id="IPR042406">
    <property type="entry name" value="VKORC1/VKORC1L1"/>
</dbReference>
<keyword evidence="4 12" id="KW-0812">Transmembrane</keyword>
<comment type="similarity">
    <text evidence="2">Belongs to the VKOR family.</text>
</comment>
<reference evidence="15" key="1">
    <citation type="submission" date="2025-08" db="UniProtKB">
        <authorList>
            <consortium name="RefSeq"/>
        </authorList>
    </citation>
    <scope>IDENTIFICATION</scope>
</reference>
<keyword evidence="10" id="KW-1015">Disulfide bond</keyword>
<dbReference type="InterPro" id="IPR012932">
    <property type="entry name" value="VKOR"/>
</dbReference>
<dbReference type="GO" id="GO:0047057">
    <property type="term" value="F:vitamin-K-epoxide reductase (warfarin-sensitive) activity"/>
    <property type="evidence" value="ECO:0007669"/>
    <property type="project" value="UniProtKB-EC"/>
</dbReference>
<dbReference type="Gene3D" id="1.20.1440.130">
    <property type="entry name" value="VKOR domain"/>
    <property type="match status" value="1"/>
</dbReference>
<evidence type="ECO:0000256" key="2">
    <source>
        <dbReference type="ARBA" id="ARBA00006214"/>
    </source>
</evidence>
<dbReference type="PANTHER" id="PTHR14519">
    <property type="entry name" value="VITAMIN K EPOXIDE REDUCTASE COMPLEX, SUBUNIT 1"/>
    <property type="match status" value="1"/>
</dbReference>
<dbReference type="RefSeq" id="XP_015605401.1">
    <property type="nucleotide sequence ID" value="XM_015749915.2"/>
</dbReference>
<comment type="subcellular location">
    <subcellularLocation>
        <location evidence="1">Endoplasmic reticulum membrane</location>
        <topology evidence="1">Multi-pass membrane protein</topology>
    </subcellularLocation>
</comment>
<dbReference type="GeneID" id="107272607"/>
<feature type="transmembrane region" description="Helical" evidence="12">
    <location>
        <begin position="12"/>
        <end position="30"/>
    </location>
</feature>
<gene>
    <name evidence="15" type="primary">LOC107272607</name>
</gene>
<keyword evidence="5" id="KW-0874">Quinone</keyword>
<dbReference type="KEGG" id="ccin:107272607"/>
<sequence length="164" mass="18064">MANHASYGRLNAGLISACLTGLGLAYYAYVVETAKEKDNLYEAMCDISEHVSCTKAFMSKYGKGFGLIPKDSILYAPNSIYGLIFYFTVLILSTLNYYSSTLALLALGILANISSVYLACILYLLNDICIVCVSNYIVNAIILILTVKKLRIVSRGETRKKKTK</sequence>